<feature type="compositionally biased region" description="Polar residues" evidence="1">
    <location>
        <begin position="639"/>
        <end position="654"/>
    </location>
</feature>
<dbReference type="OrthoDB" id="6252919at2759"/>
<dbReference type="EMBL" id="SKCS01000488">
    <property type="protein sequence ID" value="TNN05988.1"/>
    <property type="molecule type" value="Genomic_DNA"/>
</dbReference>
<evidence type="ECO:0000313" key="3">
    <source>
        <dbReference type="Proteomes" id="UP000311919"/>
    </source>
</evidence>
<feature type="region of interest" description="Disordered" evidence="1">
    <location>
        <begin position="639"/>
        <end position="665"/>
    </location>
</feature>
<accession>A0A4Z2CP95</accession>
<dbReference type="AlphaFoldDB" id="A0A4Z2CP95"/>
<gene>
    <name evidence="2" type="ORF">EWB00_008708</name>
</gene>
<feature type="compositionally biased region" description="Polar residues" evidence="1">
    <location>
        <begin position="369"/>
        <end position="392"/>
    </location>
</feature>
<evidence type="ECO:0000313" key="2">
    <source>
        <dbReference type="EMBL" id="TNN05988.1"/>
    </source>
</evidence>
<comment type="caution">
    <text evidence="2">The sequence shown here is derived from an EMBL/GenBank/DDBJ whole genome shotgun (WGS) entry which is preliminary data.</text>
</comment>
<feature type="region of interest" description="Disordered" evidence="1">
    <location>
        <begin position="326"/>
        <end position="398"/>
    </location>
</feature>
<sequence length="665" mass="75751">MYSPNNISCHITNSINNVPTIPSYGNVNTIQSSPKVMPRNQNRVVSTQSFQRNNWGPNKSDLGTLPWFFLKKLYKLDCNTNTNEMININDYNKINYNNGFDFQTPKPRNSEEIYLSVNRKTQPGISAAIRSLSQNMKLSMNLNNGVINDSNDNNNTTKENCTIHANTAENSHDKSENNNKNKTSEVFSNFISHNYAFIQNNRMPSITSSPLEGIEYSPSKNKRYNYTLNSLNNYDHGNNISNNYNNTLKSTEPANNVENTKSVKYITGQMMKSDLFAMTNSSTNNNDSVAFQTNSNYIYTSSFNDNNDSKYSSLCLPTCTVDTLRKRSSSTSPYRPVTNYSSPWTLSSNRKLTSNEISFNKNDNHDESITPQSKYENSKVSSNNIHRPSGNRTVTGTQTSMTTMMPRNLRGSLTTLSLMNTNGGINEGRYVDKNDHLPPKPPNSKPSIYPRQINDDINFEQCGNQQQENHECGRTYYIARKPQIMQSTFQEYLPHEFNHDHNPQLINPNTEFINTNIADHDTIFMDKAVNRKPNRIPNVMRLNLSLSNSPLASYKRNSVSLNSLPDDINSLSPIIQFQYANDDNGISNNSNNGIITNGNNFDKYYPNSYPSDQSTYISQRSFQTDDNQHSQQMTHYAKYSHQQDNPETFRSFSVSPEVRRRTSID</sequence>
<feature type="compositionally biased region" description="Polar residues" evidence="1">
    <location>
        <begin position="329"/>
        <end position="361"/>
    </location>
</feature>
<reference evidence="2 3" key="1">
    <citation type="submission" date="2019-03" db="EMBL/GenBank/DDBJ databases">
        <title>An improved genome assembly of the fluke Schistosoma japonicum.</title>
        <authorList>
            <person name="Hu W."/>
            <person name="Luo F."/>
            <person name="Yin M."/>
            <person name="Mo X."/>
            <person name="Sun C."/>
            <person name="Wu Q."/>
            <person name="Zhu B."/>
            <person name="Xiang M."/>
            <person name="Wang J."/>
            <person name="Wang Y."/>
            <person name="Zhang T."/>
            <person name="Xu B."/>
            <person name="Zheng H."/>
            <person name="Feng Z."/>
        </authorList>
    </citation>
    <scope>NUCLEOTIDE SEQUENCE [LARGE SCALE GENOMIC DNA]</scope>
    <source>
        <strain evidence="2">HuSjv2</strain>
        <tissue evidence="2">Worms</tissue>
    </source>
</reference>
<proteinExistence type="predicted"/>
<dbReference type="Proteomes" id="UP000311919">
    <property type="component" value="Unassembled WGS sequence"/>
</dbReference>
<protein>
    <submittedName>
        <fullName evidence="2">Uncharacterized protein</fullName>
    </submittedName>
</protein>
<evidence type="ECO:0000256" key="1">
    <source>
        <dbReference type="SAM" id="MobiDB-lite"/>
    </source>
</evidence>
<keyword evidence="3" id="KW-1185">Reference proteome</keyword>
<name>A0A4Z2CP95_SCHJA</name>
<organism evidence="2 3">
    <name type="scientific">Schistosoma japonicum</name>
    <name type="common">Blood fluke</name>
    <dbReference type="NCBI Taxonomy" id="6182"/>
    <lineage>
        <taxon>Eukaryota</taxon>
        <taxon>Metazoa</taxon>
        <taxon>Spiralia</taxon>
        <taxon>Lophotrochozoa</taxon>
        <taxon>Platyhelminthes</taxon>
        <taxon>Trematoda</taxon>
        <taxon>Digenea</taxon>
        <taxon>Strigeidida</taxon>
        <taxon>Schistosomatoidea</taxon>
        <taxon>Schistosomatidae</taxon>
        <taxon>Schistosoma</taxon>
    </lineage>
</organism>